<protein>
    <submittedName>
        <fullName evidence="1">Uncharacterized protein</fullName>
    </submittedName>
</protein>
<name>A0ABP2N722_9FLAO</name>
<keyword evidence="2" id="KW-1185">Reference proteome</keyword>
<sequence length="47" mass="5795">MELRKGINEFLLINMTNFDFGVNRILSYFRVLRDNMKNIFTKYYKKV</sequence>
<dbReference type="Proteomes" id="UP000005402">
    <property type="component" value="Unassembled WGS sequence"/>
</dbReference>
<dbReference type="EMBL" id="AGEC02000030">
    <property type="protein sequence ID" value="EHO05885.1"/>
    <property type="molecule type" value="Genomic_DNA"/>
</dbReference>
<evidence type="ECO:0000313" key="1">
    <source>
        <dbReference type="EMBL" id="EHO05885.1"/>
    </source>
</evidence>
<gene>
    <name evidence="1" type="ORF">HMPREF9712_03461</name>
</gene>
<accession>A0ABP2N722</accession>
<proteinExistence type="predicted"/>
<comment type="caution">
    <text evidence="1">The sequence shown here is derived from an EMBL/GenBank/DDBJ whole genome shotgun (WGS) entry which is preliminary data.</text>
</comment>
<reference evidence="1" key="1">
    <citation type="submission" date="2012-07" db="EMBL/GenBank/DDBJ databases">
        <title>The Genome Sequence of Myroides odoratimimus CCUG 10230.</title>
        <authorList>
            <consortium name="The Broad Institute Genome Sequencing Platform"/>
            <person name="Earl A."/>
            <person name="Ward D."/>
            <person name="Feldgarden M."/>
            <person name="Gevers D."/>
            <person name="Huys G."/>
            <person name="Walker B."/>
            <person name="Young S.K."/>
            <person name="Zeng Q."/>
            <person name="Gargeya S."/>
            <person name="Fitzgerald M."/>
            <person name="Haas B."/>
            <person name="Abouelleil A."/>
            <person name="Alvarado L."/>
            <person name="Arachchi H.M."/>
            <person name="Berlin A.M."/>
            <person name="Chapman S.B."/>
            <person name="Goldberg J."/>
            <person name="Griggs A."/>
            <person name="Gujja S."/>
            <person name="Hansen M."/>
            <person name="Howarth C."/>
            <person name="Imamovic A."/>
            <person name="Larimer J."/>
            <person name="McCowen C."/>
            <person name="Montmayeur A."/>
            <person name="Murphy C."/>
            <person name="Neiman D."/>
            <person name="Pearson M."/>
            <person name="Priest M."/>
            <person name="Roberts A."/>
            <person name="Saif S."/>
            <person name="Shea T."/>
            <person name="Sisk P."/>
            <person name="Sykes S."/>
            <person name="Wortman J."/>
            <person name="Nusbaum C."/>
            <person name="Birren B."/>
        </authorList>
    </citation>
    <scope>NUCLEOTIDE SEQUENCE [LARGE SCALE GENOMIC DNA]</scope>
    <source>
        <strain evidence="1">CCUG 10230</strain>
    </source>
</reference>
<organism evidence="1 2">
    <name type="scientific">Myroides odoratimimus CCUG 10230</name>
    <dbReference type="NCBI Taxonomy" id="883150"/>
    <lineage>
        <taxon>Bacteria</taxon>
        <taxon>Pseudomonadati</taxon>
        <taxon>Bacteroidota</taxon>
        <taxon>Flavobacteriia</taxon>
        <taxon>Flavobacteriales</taxon>
        <taxon>Flavobacteriaceae</taxon>
        <taxon>Myroides</taxon>
    </lineage>
</organism>
<evidence type="ECO:0000313" key="2">
    <source>
        <dbReference type="Proteomes" id="UP000005402"/>
    </source>
</evidence>